<evidence type="ECO:0000313" key="4">
    <source>
        <dbReference type="EMBL" id="MBC2178172.1"/>
    </source>
</evidence>
<sequence length="237" mass="27519">MEERVKKGIATILSAGYTDELAKTRSDNQILTKNIPIQLPKAARHSELMRYIRELDNSRYEYHEVGQSLIILDHADKEMYLLASTITLANNITDFKLGKISYITGLIFLTNYYKNKFHQTEFQLEIVSEDDYSHEIIKKANDKTYKLLKNFPSVNLLEYELLVVTRNTAPSFSSKIVVHQYTEMMQEINEVEWGVLIEPGYGDDSVKEHSYEPLDAGESNNKPNKHVRIRRINKENE</sequence>
<gene>
    <name evidence="4" type="ORF">HCB27_16210</name>
    <name evidence="5" type="ORF">HCB27_16855</name>
    <name evidence="2" type="ORF">HCI99_03885</name>
    <name evidence="3" type="ORF">HCI99_04750</name>
</gene>
<proteinExistence type="predicted"/>
<protein>
    <submittedName>
        <fullName evidence="2">Uncharacterized protein</fullName>
    </submittedName>
</protein>
<evidence type="ECO:0000256" key="1">
    <source>
        <dbReference type="SAM" id="MobiDB-lite"/>
    </source>
</evidence>
<name>A0A7X0XB70_9LIST</name>
<dbReference type="EMBL" id="JAARYD010000011">
    <property type="protein sequence ID" value="MBC2178172.1"/>
    <property type="molecule type" value="Genomic_DNA"/>
</dbReference>
<reference evidence="6 7" key="1">
    <citation type="submission" date="2020-03" db="EMBL/GenBank/DDBJ databases">
        <title>Soil Listeria distribution.</title>
        <authorList>
            <person name="Liao J."/>
            <person name="Wiedmann M."/>
        </authorList>
    </citation>
    <scope>NUCLEOTIDE SEQUENCE [LARGE SCALE GENOMIC DNA]</scope>
    <source>
        <strain evidence="4 7">FSL L7-0259</strain>
        <strain evidence="2 6">FSL L7-1547</strain>
    </source>
</reference>
<organism evidence="2 6">
    <name type="scientific">Listeria booriae</name>
    <dbReference type="NCBI Taxonomy" id="1552123"/>
    <lineage>
        <taxon>Bacteria</taxon>
        <taxon>Bacillati</taxon>
        <taxon>Bacillota</taxon>
        <taxon>Bacilli</taxon>
        <taxon>Bacillales</taxon>
        <taxon>Listeriaceae</taxon>
        <taxon>Listeria</taxon>
    </lineage>
</organism>
<dbReference type="Proteomes" id="UP000533953">
    <property type="component" value="Unassembled WGS sequence"/>
</dbReference>
<feature type="region of interest" description="Disordered" evidence="1">
    <location>
        <begin position="206"/>
        <end position="237"/>
    </location>
</feature>
<dbReference type="Proteomes" id="UP000541735">
    <property type="component" value="Unassembled WGS sequence"/>
</dbReference>
<dbReference type="EMBL" id="JAASTX010000004">
    <property type="protein sequence ID" value="MBC1491127.1"/>
    <property type="molecule type" value="Genomic_DNA"/>
</dbReference>
<dbReference type="EMBL" id="JAASTX010000004">
    <property type="protein sequence ID" value="MBC1490958.1"/>
    <property type="molecule type" value="Genomic_DNA"/>
</dbReference>
<evidence type="ECO:0000313" key="2">
    <source>
        <dbReference type="EMBL" id="MBC1490958.1"/>
    </source>
</evidence>
<dbReference type="EMBL" id="JAARYD010000012">
    <property type="protein sequence ID" value="MBC2178301.1"/>
    <property type="molecule type" value="Genomic_DNA"/>
</dbReference>
<evidence type="ECO:0000313" key="7">
    <source>
        <dbReference type="Proteomes" id="UP000541735"/>
    </source>
</evidence>
<comment type="caution">
    <text evidence="2">The sequence shown here is derived from an EMBL/GenBank/DDBJ whole genome shotgun (WGS) entry which is preliminary data.</text>
</comment>
<dbReference type="RefSeq" id="WP_185416841.1">
    <property type="nucleotide sequence ID" value="NZ_JAARWI010000012.1"/>
</dbReference>
<evidence type="ECO:0000313" key="6">
    <source>
        <dbReference type="Proteomes" id="UP000533953"/>
    </source>
</evidence>
<evidence type="ECO:0000313" key="5">
    <source>
        <dbReference type="EMBL" id="MBC2178301.1"/>
    </source>
</evidence>
<evidence type="ECO:0000313" key="3">
    <source>
        <dbReference type="EMBL" id="MBC1491127.1"/>
    </source>
</evidence>
<dbReference type="AlphaFoldDB" id="A0A7X0XB70"/>
<accession>A0A7X0XB70</accession>